<organism evidence="1 2">
    <name type="scientific">Funneliformis mosseae</name>
    <name type="common">Endomycorrhizal fungus</name>
    <name type="synonym">Glomus mosseae</name>
    <dbReference type="NCBI Taxonomy" id="27381"/>
    <lineage>
        <taxon>Eukaryota</taxon>
        <taxon>Fungi</taxon>
        <taxon>Fungi incertae sedis</taxon>
        <taxon>Mucoromycota</taxon>
        <taxon>Glomeromycotina</taxon>
        <taxon>Glomeromycetes</taxon>
        <taxon>Glomerales</taxon>
        <taxon>Glomeraceae</taxon>
        <taxon>Funneliformis</taxon>
    </lineage>
</organism>
<dbReference type="AlphaFoldDB" id="A0A9N9N7D3"/>
<dbReference type="EMBL" id="CAJVPP010010212">
    <property type="protein sequence ID" value="CAG8709172.1"/>
    <property type="molecule type" value="Genomic_DNA"/>
</dbReference>
<keyword evidence="2" id="KW-1185">Reference proteome</keyword>
<comment type="caution">
    <text evidence="1">The sequence shown here is derived from an EMBL/GenBank/DDBJ whole genome shotgun (WGS) entry which is preliminary data.</text>
</comment>
<sequence length="167" mass="19252">SKVLSLKITTINSRDVKFVDKYWDDLNPSEVKFKETGGWATEGLSDNDQSFDFQKEQLLFGGKLKNEFPENENQRSIVKTLRDHELPDKYFVDGIYVGPLEELPPYGKLCYLSGYYTEQVVNHITNAISIIDYTTGIPVGRWFHRSFSLTSWMGLEGRDVRDQSVIE</sequence>
<gene>
    <name evidence="1" type="ORF">FMOSSE_LOCUS14217</name>
</gene>
<feature type="non-terminal residue" evidence="1">
    <location>
        <position position="167"/>
    </location>
</feature>
<evidence type="ECO:0000313" key="2">
    <source>
        <dbReference type="Proteomes" id="UP000789375"/>
    </source>
</evidence>
<proteinExistence type="predicted"/>
<name>A0A9N9N7D3_FUNMO</name>
<reference evidence="1" key="1">
    <citation type="submission" date="2021-06" db="EMBL/GenBank/DDBJ databases">
        <authorList>
            <person name="Kallberg Y."/>
            <person name="Tangrot J."/>
            <person name="Rosling A."/>
        </authorList>
    </citation>
    <scope>NUCLEOTIDE SEQUENCE</scope>
    <source>
        <strain evidence="1">87-6 pot B 2015</strain>
    </source>
</reference>
<dbReference type="Proteomes" id="UP000789375">
    <property type="component" value="Unassembled WGS sequence"/>
</dbReference>
<evidence type="ECO:0000313" key="1">
    <source>
        <dbReference type="EMBL" id="CAG8709172.1"/>
    </source>
</evidence>
<accession>A0A9N9N7D3</accession>
<protein>
    <submittedName>
        <fullName evidence="1">3560_t:CDS:1</fullName>
    </submittedName>
</protein>